<organism evidence="3 4">
    <name type="scientific">Niastella yeongjuensis</name>
    <dbReference type="NCBI Taxonomy" id="354355"/>
    <lineage>
        <taxon>Bacteria</taxon>
        <taxon>Pseudomonadati</taxon>
        <taxon>Bacteroidota</taxon>
        <taxon>Chitinophagia</taxon>
        <taxon>Chitinophagales</taxon>
        <taxon>Chitinophagaceae</taxon>
        <taxon>Niastella</taxon>
    </lineage>
</organism>
<dbReference type="InterPro" id="IPR039448">
    <property type="entry name" value="Beta_helix"/>
</dbReference>
<dbReference type="InterPro" id="IPR006626">
    <property type="entry name" value="PbH1"/>
</dbReference>
<dbReference type="SMART" id="SM00710">
    <property type="entry name" value="PbH1"/>
    <property type="match status" value="14"/>
</dbReference>
<dbReference type="RefSeq" id="WP_081198086.1">
    <property type="nucleotide sequence ID" value="NZ_FOCZ01000012.1"/>
</dbReference>
<dbReference type="Proteomes" id="UP000192610">
    <property type="component" value="Unassembled WGS sequence"/>
</dbReference>
<feature type="signal peptide" evidence="1">
    <location>
        <begin position="1"/>
        <end position="32"/>
    </location>
</feature>
<dbReference type="Gene3D" id="2.60.40.10">
    <property type="entry name" value="Immunoglobulins"/>
    <property type="match status" value="1"/>
</dbReference>
<dbReference type="InterPro" id="IPR026341">
    <property type="entry name" value="T9SS_type_B"/>
</dbReference>
<sequence length="1344" mass="143650">MRTLKRLRSYCNLFVTRIMVIGCLCAPGMLQAQISGNYTIDNRQPTAGRNFNSFNDCVTFLTGGLTGATTVTVAAGSGPYNERFQLIEDIQSSAAKPLIFNCNGVTLTYLSTDGLKRELILLNKVNYVTIDNLKIVPTGLTNSEFGVGVHIVNDANHNTIRNCTILNGVNTGVPQNNEGIVINGSVDFASAQGNSYCDSNLIVNNTITGGNTGITVSSVPATGETVVYMKGNQLIDNKISGYWNSGIYLFYNDNLLVQGNDVSNPIYIRGSGITLFEPNINTKIVNNKIHHLYDATADPNSLYKGIEVGQAFASATSANTIANNLIYDFQSAGEQYGIWSDGAAYLNIYHNTISLENTAVAGSGSTYGMHFDNTSDFNIWNNIITIKRTTSADNIGLAVQSGITRFTSERNLFYLPSGSTGRNAVGDYGGAQNTLANWRTKTGRDLLSVSADPVYDLVTTLMPTEKAIDNMGQFVGITNDITGAVRNNQHPDIGAYEFLTPACVGPAVGGAATLLPGTTICEGAPMALNLAGNSFGLNQTYQWQTSSTINGTYTNVGSALPHPAVSMSAVSTLYYRAAVTCNSQVDYSTPVLVTVSPRLTANTYTINNAQPTAGNNFNSYNDALNAIRCGISGPVVFDVAAGSGPYNEQLIIPQISGTSATNTVTFKGNGTTLTYLSTSSDERAVVKLNGTRYFIFDNIKIVPQAATGSQYGVGVQLLNDADHNTVKNCTITGNTTNTSTSFIRNQAGIVISPLKDNYTDIFSGPSYCDSNTITGNTIIGGQYGITCTSAPTLLTQGNVITNNIIKDAWAYSIYIANTKNTLIEGNDMSRPTRTTSNSSWYGVASWATEKSVLISKNKVHNPMDAQLTGTTNSYGLYNDENDATLAEPVIVSNNLIYNFNGAGPQIGIYNFSSDSVQYYHNTISLEDATATTTQKTQGFYNSGAALGILIKNNNIVIKRGGAGPKHCIYINTAATTFTTNFNNLYDASTAGTRNFTAFYNAKDYATLALWQVLNKDTNSISMNPVFQNPAGIDFTPTIQAFDNKGTPVGITTDINNLTRHAKPDIGAFEFSFCLALTKPVTTVSNTTTSEVSFAWNAVTNATGYLVSTDGVNYAAPSTGATGTTHTVSNVIAGTDVSLYVIALGTTVDCPNDTSAKVTGRTLCLQLGAAPVAKVDTTTTTSIRFSWNAVANATGYKVSTNGTTYVTPSSGSTGLYHVVSGLTGGTEVSFTVQAQGSSVNCPTVTSDKLVARTPNNRYFVPNAFTPNNNGQSDEFKIESHEIRTMHLMIFNQWGQKIFETSSQQNGWDGSFNGKQQPVGVYVYVLSMTMLDGTVENKKGTISLIR</sequence>
<dbReference type="NCBIfam" id="TIGR04131">
    <property type="entry name" value="Bac_Flav_CTERM"/>
    <property type="match status" value="1"/>
</dbReference>
<protein>
    <recommendedName>
        <fullName evidence="2">Fibronectin type-III domain-containing protein</fullName>
    </recommendedName>
</protein>
<dbReference type="NCBIfam" id="TIGR03804">
    <property type="entry name" value="para_beta_helix"/>
    <property type="match status" value="1"/>
</dbReference>
<dbReference type="Pfam" id="PF13229">
    <property type="entry name" value="Beta_helix"/>
    <property type="match status" value="1"/>
</dbReference>
<dbReference type="EMBL" id="LVXG01000008">
    <property type="protein sequence ID" value="OQP52613.1"/>
    <property type="molecule type" value="Genomic_DNA"/>
</dbReference>
<dbReference type="InterPro" id="IPR007742">
    <property type="entry name" value="NosD_dom"/>
</dbReference>
<evidence type="ECO:0000313" key="3">
    <source>
        <dbReference type="EMBL" id="OQP52613.1"/>
    </source>
</evidence>
<gene>
    <name evidence="3" type="ORF">A4H97_25150</name>
</gene>
<dbReference type="InterPro" id="IPR011050">
    <property type="entry name" value="Pectin_lyase_fold/virulence"/>
</dbReference>
<evidence type="ECO:0000313" key="4">
    <source>
        <dbReference type="Proteomes" id="UP000192610"/>
    </source>
</evidence>
<name>A0A1V9F2F7_9BACT</name>
<dbReference type="PROSITE" id="PS50853">
    <property type="entry name" value="FN3"/>
    <property type="match status" value="1"/>
</dbReference>
<dbReference type="InterPro" id="IPR036116">
    <property type="entry name" value="FN3_sf"/>
</dbReference>
<dbReference type="SMART" id="SM00060">
    <property type="entry name" value="FN3"/>
    <property type="match status" value="2"/>
</dbReference>
<dbReference type="OrthoDB" id="1465457at2"/>
<comment type="caution">
    <text evidence="3">The sequence shown here is derived from an EMBL/GenBank/DDBJ whole genome shotgun (WGS) entry which is preliminary data.</text>
</comment>
<keyword evidence="1" id="KW-0732">Signal</keyword>
<evidence type="ECO:0000256" key="1">
    <source>
        <dbReference type="SAM" id="SignalP"/>
    </source>
</evidence>
<dbReference type="InterPro" id="IPR003961">
    <property type="entry name" value="FN3_dom"/>
</dbReference>
<evidence type="ECO:0000259" key="2">
    <source>
        <dbReference type="PROSITE" id="PS50853"/>
    </source>
</evidence>
<accession>A0A1V9F2F7</accession>
<proteinExistence type="predicted"/>
<dbReference type="Gene3D" id="2.160.20.10">
    <property type="entry name" value="Single-stranded right-handed beta-helix, Pectin lyase-like"/>
    <property type="match status" value="2"/>
</dbReference>
<dbReference type="InterPro" id="IPR012334">
    <property type="entry name" value="Pectin_lyas_fold"/>
</dbReference>
<keyword evidence="4" id="KW-1185">Reference proteome</keyword>
<feature type="chain" id="PRO_5010717093" description="Fibronectin type-III domain-containing protein" evidence="1">
    <location>
        <begin position="33"/>
        <end position="1344"/>
    </location>
</feature>
<dbReference type="InterPro" id="IPR013783">
    <property type="entry name" value="Ig-like_fold"/>
</dbReference>
<reference evidence="4" key="1">
    <citation type="submission" date="2016-04" db="EMBL/GenBank/DDBJ databases">
        <authorList>
            <person name="Chen L."/>
            <person name="Zhuang W."/>
            <person name="Wang G."/>
        </authorList>
    </citation>
    <scope>NUCLEOTIDE SEQUENCE [LARGE SCALE GENOMIC DNA]</scope>
    <source>
        <strain evidence="4">17621</strain>
    </source>
</reference>
<dbReference type="Pfam" id="PF13585">
    <property type="entry name" value="CHU_C"/>
    <property type="match status" value="1"/>
</dbReference>
<dbReference type="InterPro" id="IPR022441">
    <property type="entry name" value="Para_beta_helix_rpt-2"/>
</dbReference>
<dbReference type="STRING" id="354355.SAMN05660816_05322"/>
<dbReference type="SUPFAM" id="SSF49265">
    <property type="entry name" value="Fibronectin type III"/>
    <property type="match status" value="1"/>
</dbReference>
<dbReference type="SUPFAM" id="SSF51126">
    <property type="entry name" value="Pectin lyase-like"/>
    <property type="match status" value="2"/>
</dbReference>
<dbReference type="CDD" id="cd00063">
    <property type="entry name" value="FN3"/>
    <property type="match status" value="1"/>
</dbReference>
<feature type="domain" description="Fibronectin type-III" evidence="2">
    <location>
        <begin position="1167"/>
        <end position="1255"/>
    </location>
</feature>
<dbReference type="Pfam" id="PF05048">
    <property type="entry name" value="NosD"/>
    <property type="match status" value="1"/>
</dbReference>